<dbReference type="GO" id="GO:0016987">
    <property type="term" value="F:sigma factor activity"/>
    <property type="evidence" value="ECO:0007669"/>
    <property type="project" value="UniProtKB-KW"/>
</dbReference>
<dbReference type="Gene3D" id="1.10.1740.10">
    <property type="match status" value="1"/>
</dbReference>
<reference evidence="7 8" key="1">
    <citation type="journal article" date="2016" name="Front. Microbiol.">
        <title>Fuerstia marisgermanicae gen. nov., sp. nov., an Unusual Member of the Phylum Planctomycetes from the German Wadden Sea.</title>
        <authorList>
            <person name="Kohn T."/>
            <person name="Heuer A."/>
            <person name="Jogler M."/>
            <person name="Vollmers J."/>
            <person name="Boedeker C."/>
            <person name="Bunk B."/>
            <person name="Rast P."/>
            <person name="Borchert D."/>
            <person name="Glockner I."/>
            <person name="Freese H.M."/>
            <person name="Klenk H.P."/>
            <person name="Overmann J."/>
            <person name="Kaster A.K."/>
            <person name="Rohde M."/>
            <person name="Wiegand S."/>
            <person name="Jogler C."/>
        </authorList>
    </citation>
    <scope>NUCLEOTIDE SEQUENCE [LARGE SCALE GENOMIC DNA]</scope>
    <source>
        <strain evidence="7 8">NH11</strain>
    </source>
</reference>
<evidence type="ECO:0000256" key="5">
    <source>
        <dbReference type="ARBA" id="ARBA00023163"/>
    </source>
</evidence>
<evidence type="ECO:0000259" key="6">
    <source>
        <dbReference type="Pfam" id="PF08281"/>
    </source>
</evidence>
<dbReference type="Proteomes" id="UP000187735">
    <property type="component" value="Chromosome"/>
</dbReference>
<feature type="domain" description="RNA polymerase sigma factor 70 region 4 type 2" evidence="6">
    <location>
        <begin position="139"/>
        <end position="192"/>
    </location>
</feature>
<organism evidence="7 8">
    <name type="scientific">Fuerstiella marisgermanici</name>
    <dbReference type="NCBI Taxonomy" id="1891926"/>
    <lineage>
        <taxon>Bacteria</taxon>
        <taxon>Pseudomonadati</taxon>
        <taxon>Planctomycetota</taxon>
        <taxon>Planctomycetia</taxon>
        <taxon>Planctomycetales</taxon>
        <taxon>Planctomycetaceae</taxon>
        <taxon>Fuerstiella</taxon>
    </lineage>
</organism>
<evidence type="ECO:0000256" key="3">
    <source>
        <dbReference type="ARBA" id="ARBA00023082"/>
    </source>
</evidence>
<keyword evidence="2" id="KW-0805">Transcription regulation</keyword>
<dbReference type="KEGG" id="fmr:Fuma_00723"/>
<protein>
    <submittedName>
        <fullName evidence="7">RNA polymerase sigma factor</fullName>
    </submittedName>
</protein>
<proteinExistence type="inferred from homology"/>
<dbReference type="InterPro" id="IPR014284">
    <property type="entry name" value="RNA_pol_sigma-70_dom"/>
</dbReference>
<gene>
    <name evidence="7" type="ORF">Fuma_00723</name>
</gene>
<keyword evidence="4" id="KW-0238">DNA-binding</keyword>
<dbReference type="PANTHER" id="PTHR43133:SF8">
    <property type="entry name" value="RNA POLYMERASE SIGMA FACTOR HI_1459-RELATED"/>
    <property type="match status" value="1"/>
</dbReference>
<dbReference type="AlphaFoldDB" id="A0A1P8WAM0"/>
<dbReference type="InterPro" id="IPR036388">
    <property type="entry name" value="WH-like_DNA-bd_sf"/>
</dbReference>
<comment type="similarity">
    <text evidence="1">Belongs to the sigma-70 factor family. ECF subfamily.</text>
</comment>
<accession>A0A1P8WAM0</accession>
<dbReference type="InterPro" id="IPR013325">
    <property type="entry name" value="RNA_pol_sigma_r2"/>
</dbReference>
<dbReference type="Gene3D" id="1.10.10.10">
    <property type="entry name" value="Winged helix-like DNA-binding domain superfamily/Winged helix DNA-binding domain"/>
    <property type="match status" value="1"/>
</dbReference>
<keyword evidence="3" id="KW-0731">Sigma factor</keyword>
<dbReference type="InterPro" id="IPR013249">
    <property type="entry name" value="RNA_pol_sigma70_r4_t2"/>
</dbReference>
<dbReference type="InterPro" id="IPR039425">
    <property type="entry name" value="RNA_pol_sigma-70-like"/>
</dbReference>
<dbReference type="SUPFAM" id="SSF88659">
    <property type="entry name" value="Sigma3 and sigma4 domains of RNA polymerase sigma factors"/>
    <property type="match status" value="1"/>
</dbReference>
<evidence type="ECO:0000313" key="8">
    <source>
        <dbReference type="Proteomes" id="UP000187735"/>
    </source>
</evidence>
<evidence type="ECO:0000256" key="4">
    <source>
        <dbReference type="ARBA" id="ARBA00023125"/>
    </source>
</evidence>
<keyword evidence="5" id="KW-0804">Transcription</keyword>
<keyword evidence="8" id="KW-1185">Reference proteome</keyword>
<dbReference type="SUPFAM" id="SSF88946">
    <property type="entry name" value="Sigma2 domain of RNA polymerase sigma factors"/>
    <property type="match status" value="1"/>
</dbReference>
<dbReference type="Pfam" id="PF08281">
    <property type="entry name" value="Sigma70_r4_2"/>
    <property type="match status" value="1"/>
</dbReference>
<dbReference type="InterPro" id="IPR013324">
    <property type="entry name" value="RNA_pol_sigma_r3/r4-like"/>
</dbReference>
<dbReference type="EMBL" id="CP017641">
    <property type="protein sequence ID" value="APZ91137.1"/>
    <property type="molecule type" value="Genomic_DNA"/>
</dbReference>
<dbReference type="NCBIfam" id="TIGR02937">
    <property type="entry name" value="sigma70-ECF"/>
    <property type="match status" value="1"/>
</dbReference>
<evidence type="ECO:0000313" key="7">
    <source>
        <dbReference type="EMBL" id="APZ91137.1"/>
    </source>
</evidence>
<sequence length="204" mass="23124">MSLDHSDFHSDSDQAGLGELFAQHRERLRRMVQLRLDRRLNGRVDASDVIQDAYVEATQRHAEYQAKPEVSPFVWLRFLTSQKLAQLHRFHLGVQARDAGREVSIDCGGRLEASSAALAAKLVGRFSSPSNAANRAELRQQIQDALNAMEEFDREILALRHFEQLDNAEAAQVLSIEPQAAYKRYVRAIRRLKSALNDLEQSNS</sequence>
<name>A0A1P8WAM0_9PLAN</name>
<dbReference type="RefSeq" id="WP_077022944.1">
    <property type="nucleotide sequence ID" value="NZ_CP017641.1"/>
</dbReference>
<dbReference type="STRING" id="1891926.Fuma_00723"/>
<dbReference type="PANTHER" id="PTHR43133">
    <property type="entry name" value="RNA POLYMERASE ECF-TYPE SIGMA FACTO"/>
    <property type="match status" value="1"/>
</dbReference>
<evidence type="ECO:0000256" key="1">
    <source>
        <dbReference type="ARBA" id="ARBA00010641"/>
    </source>
</evidence>
<dbReference type="GO" id="GO:0006352">
    <property type="term" value="P:DNA-templated transcription initiation"/>
    <property type="evidence" value="ECO:0007669"/>
    <property type="project" value="InterPro"/>
</dbReference>
<dbReference type="OrthoDB" id="276109at2"/>
<dbReference type="GO" id="GO:0003677">
    <property type="term" value="F:DNA binding"/>
    <property type="evidence" value="ECO:0007669"/>
    <property type="project" value="UniProtKB-KW"/>
</dbReference>
<evidence type="ECO:0000256" key="2">
    <source>
        <dbReference type="ARBA" id="ARBA00023015"/>
    </source>
</evidence>